<dbReference type="Proteomes" id="UP000887013">
    <property type="component" value="Unassembled WGS sequence"/>
</dbReference>
<organism evidence="1 2">
    <name type="scientific">Nephila pilipes</name>
    <name type="common">Giant wood spider</name>
    <name type="synonym">Nephila maculata</name>
    <dbReference type="NCBI Taxonomy" id="299642"/>
    <lineage>
        <taxon>Eukaryota</taxon>
        <taxon>Metazoa</taxon>
        <taxon>Ecdysozoa</taxon>
        <taxon>Arthropoda</taxon>
        <taxon>Chelicerata</taxon>
        <taxon>Arachnida</taxon>
        <taxon>Araneae</taxon>
        <taxon>Araneomorphae</taxon>
        <taxon>Entelegynae</taxon>
        <taxon>Araneoidea</taxon>
        <taxon>Nephilidae</taxon>
        <taxon>Nephila</taxon>
    </lineage>
</organism>
<dbReference type="AlphaFoldDB" id="A0A8X6NH27"/>
<reference evidence="1" key="1">
    <citation type="submission" date="2020-08" db="EMBL/GenBank/DDBJ databases">
        <title>Multicomponent nature underlies the extraordinary mechanical properties of spider dragline silk.</title>
        <authorList>
            <person name="Kono N."/>
            <person name="Nakamura H."/>
            <person name="Mori M."/>
            <person name="Yoshida Y."/>
            <person name="Ohtoshi R."/>
            <person name="Malay A.D."/>
            <person name="Moran D.A.P."/>
            <person name="Tomita M."/>
            <person name="Numata K."/>
            <person name="Arakawa K."/>
        </authorList>
    </citation>
    <scope>NUCLEOTIDE SEQUENCE</scope>
</reference>
<protein>
    <submittedName>
        <fullName evidence="1">Uncharacterized protein</fullName>
    </submittedName>
</protein>
<accession>A0A8X6NH27</accession>
<proteinExistence type="predicted"/>
<comment type="caution">
    <text evidence="1">The sequence shown here is derived from an EMBL/GenBank/DDBJ whole genome shotgun (WGS) entry which is preliminary data.</text>
</comment>
<name>A0A8X6NH27_NEPPI</name>
<sequence length="112" mass="12520">MHTRATPSSTLRIDPTPLEGYEFLGYGQTGDVLRILSQVYGIEANDLSSTCLAPLENFAFFSFSLPCYAHKGNAQFNTQDRPYTIGRIRISGIWPDGRCPSNTFSGVWHRSE</sequence>
<evidence type="ECO:0000313" key="2">
    <source>
        <dbReference type="Proteomes" id="UP000887013"/>
    </source>
</evidence>
<keyword evidence="2" id="KW-1185">Reference proteome</keyword>
<dbReference type="EMBL" id="BMAW01009525">
    <property type="protein sequence ID" value="GFT14219.1"/>
    <property type="molecule type" value="Genomic_DNA"/>
</dbReference>
<evidence type="ECO:0000313" key="1">
    <source>
        <dbReference type="EMBL" id="GFT14219.1"/>
    </source>
</evidence>
<gene>
    <name evidence="1" type="ORF">NPIL_390211</name>
</gene>